<feature type="transmembrane region" description="Helical" evidence="1">
    <location>
        <begin position="60"/>
        <end position="86"/>
    </location>
</feature>
<dbReference type="Proteomes" id="UP000216013">
    <property type="component" value="Unassembled WGS sequence"/>
</dbReference>
<dbReference type="AlphaFoldDB" id="A0A268ACT2"/>
<name>A0A268ACT2_9BACI</name>
<keyword evidence="1" id="KW-0472">Membrane</keyword>
<sequence>MLFALIFSLLGGFEVNRFFNLYLNLYYLNFMFVITYGVIASFFSDWLSRQISKKAYTREITAFLIHCCCGAVLLVFGLGSAILFFIIDRLLGRVKIGWMSVIIALLIVVLVFIYMIIS</sequence>
<evidence type="ECO:0000313" key="2">
    <source>
        <dbReference type="EMBL" id="PAD21935.1"/>
    </source>
</evidence>
<organism evidence="2 3">
    <name type="scientific">Terribacillus saccharophilus</name>
    <dbReference type="NCBI Taxonomy" id="361277"/>
    <lineage>
        <taxon>Bacteria</taxon>
        <taxon>Bacillati</taxon>
        <taxon>Bacillota</taxon>
        <taxon>Bacilli</taxon>
        <taxon>Bacillales</taxon>
        <taxon>Bacillaceae</taxon>
        <taxon>Terribacillus</taxon>
    </lineage>
</organism>
<accession>A0A268ACT2</accession>
<comment type="caution">
    <text evidence="2">The sequence shown here is derived from an EMBL/GenBank/DDBJ whole genome shotgun (WGS) entry which is preliminary data.</text>
</comment>
<evidence type="ECO:0000313" key="3">
    <source>
        <dbReference type="Proteomes" id="UP000216013"/>
    </source>
</evidence>
<proteinExistence type="predicted"/>
<dbReference type="EMBL" id="NPBV01000003">
    <property type="protein sequence ID" value="PAD21935.1"/>
    <property type="molecule type" value="Genomic_DNA"/>
</dbReference>
<gene>
    <name evidence="2" type="ORF">CHH64_04615</name>
</gene>
<reference evidence="2 3" key="1">
    <citation type="submission" date="2017-07" db="EMBL/GenBank/DDBJ databases">
        <title>Isolation and whole genome analysis of endospore-forming bacteria from heroin.</title>
        <authorList>
            <person name="Kalinowski J."/>
            <person name="Ahrens B."/>
            <person name="Al-Dilaimi A."/>
            <person name="Winkler A."/>
            <person name="Wibberg D."/>
            <person name="Schleenbecker U."/>
            <person name="Ruckert C."/>
            <person name="Wolfel R."/>
            <person name="Grass G."/>
        </authorList>
    </citation>
    <scope>NUCLEOTIDE SEQUENCE [LARGE SCALE GENOMIC DNA]</scope>
    <source>
        <strain evidence="2 3">7528</strain>
    </source>
</reference>
<keyword evidence="1" id="KW-0812">Transmembrane</keyword>
<protein>
    <submittedName>
        <fullName evidence="2">Uncharacterized protein</fullName>
    </submittedName>
</protein>
<keyword evidence="1" id="KW-1133">Transmembrane helix</keyword>
<feature type="transmembrane region" description="Helical" evidence="1">
    <location>
        <begin position="98"/>
        <end position="117"/>
    </location>
</feature>
<feature type="transmembrane region" description="Helical" evidence="1">
    <location>
        <begin position="27"/>
        <end position="48"/>
    </location>
</feature>
<evidence type="ECO:0000256" key="1">
    <source>
        <dbReference type="SAM" id="Phobius"/>
    </source>
</evidence>